<protein>
    <submittedName>
        <fullName evidence="2">Uncharacterized protein</fullName>
    </submittedName>
</protein>
<evidence type="ECO:0000313" key="2">
    <source>
        <dbReference type="EMBL" id="RHW55055.1"/>
    </source>
</evidence>
<comment type="caution">
    <text evidence="2">The sequence shown here is derived from an EMBL/GenBank/DDBJ whole genome shotgun (WGS) entry which is preliminary data.</text>
</comment>
<dbReference type="RefSeq" id="WP_118897586.1">
    <property type="nucleotide sequence ID" value="NZ_QOCV01000003.1"/>
</dbReference>
<dbReference type="EMBL" id="QOCV01000003">
    <property type="protein sequence ID" value="RHW55055.1"/>
    <property type="molecule type" value="Genomic_DNA"/>
</dbReference>
<evidence type="ECO:0000256" key="1">
    <source>
        <dbReference type="SAM" id="SignalP"/>
    </source>
</evidence>
<gene>
    <name evidence="2" type="ORF">DS835_01390</name>
</gene>
<feature type="signal peptide" evidence="1">
    <location>
        <begin position="1"/>
        <end position="26"/>
    </location>
</feature>
<dbReference type="Proteomes" id="UP000265862">
    <property type="component" value="Unassembled WGS sequence"/>
</dbReference>
<feature type="chain" id="PRO_5038596255" evidence="1">
    <location>
        <begin position="27"/>
        <end position="211"/>
    </location>
</feature>
<reference evidence="2 3" key="1">
    <citation type="submission" date="2018-07" db="EMBL/GenBank/DDBJ databases">
        <title>Genome sequences of six Lactobacillus spp. isolated from bumble bee guts.</title>
        <authorList>
            <person name="Motta E.V.S."/>
            <person name="Moran N.A."/>
        </authorList>
    </citation>
    <scope>NUCLEOTIDE SEQUENCE [LARGE SCALE GENOMIC DNA]</scope>
    <source>
        <strain evidence="2 3">OCC3</strain>
    </source>
</reference>
<accession>A0A396SSA5</accession>
<name>A0A396SSA5_9LACO</name>
<organism evidence="2 3">
    <name type="scientific">Lactobacillus bombicola</name>
    <dbReference type="NCBI Taxonomy" id="1505723"/>
    <lineage>
        <taxon>Bacteria</taxon>
        <taxon>Bacillati</taxon>
        <taxon>Bacillota</taxon>
        <taxon>Bacilli</taxon>
        <taxon>Lactobacillales</taxon>
        <taxon>Lactobacillaceae</taxon>
        <taxon>Lactobacillus</taxon>
    </lineage>
</organism>
<dbReference type="AlphaFoldDB" id="A0A396SSA5"/>
<proteinExistence type="predicted"/>
<sequence>MKAHNLKVWQYFSWTLAGAAIVVAFAARPNENELNQIESQIRNNDKIINQAQKTPEAPVKVEKRSTFDLVAAKKQAISKLSQGLSKALGGYKDSTEYNQHRQELDDLFGSDFDTELYKLNGIPDDTYSAAANAKFKFTIKEPAKADIGFNDVSDLSHAKAVAIVRYKPNYLKYGVIRIINLDYDLQEQKVNTASLRSLQNPQLDGYFEEDK</sequence>
<keyword evidence="1" id="KW-0732">Signal</keyword>
<evidence type="ECO:0000313" key="3">
    <source>
        <dbReference type="Proteomes" id="UP000265862"/>
    </source>
</evidence>